<dbReference type="AlphaFoldDB" id="A0A5K7ZMJ6"/>
<organism evidence="7 8">
    <name type="scientific">Desulfosarcina ovata subsp. sediminis</name>
    <dbReference type="NCBI Taxonomy" id="885957"/>
    <lineage>
        <taxon>Bacteria</taxon>
        <taxon>Pseudomonadati</taxon>
        <taxon>Thermodesulfobacteriota</taxon>
        <taxon>Desulfobacteria</taxon>
        <taxon>Desulfobacterales</taxon>
        <taxon>Desulfosarcinaceae</taxon>
        <taxon>Desulfosarcina</taxon>
    </lineage>
</organism>
<evidence type="ECO:0000256" key="4">
    <source>
        <dbReference type="ARBA" id="ARBA00023004"/>
    </source>
</evidence>
<accession>A0A5K7ZMJ6</accession>
<keyword evidence="5" id="KW-0411">Iron-sulfur</keyword>
<evidence type="ECO:0000313" key="8">
    <source>
        <dbReference type="Proteomes" id="UP000425960"/>
    </source>
</evidence>
<dbReference type="GO" id="GO:0003824">
    <property type="term" value="F:catalytic activity"/>
    <property type="evidence" value="ECO:0007669"/>
    <property type="project" value="InterPro"/>
</dbReference>
<protein>
    <recommendedName>
        <fullName evidence="6">Radical SAM core domain-containing protein</fullName>
    </recommendedName>
</protein>
<dbReference type="PANTHER" id="PTHR11228">
    <property type="entry name" value="RADICAL SAM DOMAIN PROTEIN"/>
    <property type="match status" value="1"/>
</dbReference>
<dbReference type="InterPro" id="IPR013785">
    <property type="entry name" value="Aldolase_TIM"/>
</dbReference>
<dbReference type="EMBL" id="AP021876">
    <property type="protein sequence ID" value="BBO82271.1"/>
    <property type="molecule type" value="Genomic_DNA"/>
</dbReference>
<dbReference type="InterPro" id="IPR058240">
    <property type="entry name" value="rSAM_sf"/>
</dbReference>
<dbReference type="KEGG" id="dov:DSCO28_28370"/>
<evidence type="ECO:0000259" key="6">
    <source>
        <dbReference type="PROSITE" id="PS51918"/>
    </source>
</evidence>
<dbReference type="CDD" id="cd01335">
    <property type="entry name" value="Radical_SAM"/>
    <property type="match status" value="1"/>
</dbReference>
<evidence type="ECO:0000256" key="5">
    <source>
        <dbReference type="ARBA" id="ARBA00023014"/>
    </source>
</evidence>
<feature type="domain" description="Radical SAM core" evidence="6">
    <location>
        <begin position="1"/>
        <end position="117"/>
    </location>
</feature>
<evidence type="ECO:0000256" key="1">
    <source>
        <dbReference type="ARBA" id="ARBA00001966"/>
    </source>
</evidence>
<proteinExistence type="predicted"/>
<dbReference type="InterPro" id="IPR050377">
    <property type="entry name" value="Radical_SAM_PqqE_MftC-like"/>
</dbReference>
<dbReference type="Gene3D" id="3.20.20.70">
    <property type="entry name" value="Aldolase class I"/>
    <property type="match status" value="1"/>
</dbReference>
<keyword evidence="4" id="KW-0408">Iron</keyword>
<comment type="cofactor">
    <cofactor evidence="1">
        <name>[4Fe-4S] cluster</name>
        <dbReference type="ChEBI" id="CHEBI:49883"/>
    </cofactor>
</comment>
<evidence type="ECO:0000313" key="7">
    <source>
        <dbReference type="EMBL" id="BBO82271.1"/>
    </source>
</evidence>
<dbReference type="Pfam" id="PF04055">
    <property type="entry name" value="Radical_SAM"/>
    <property type="match status" value="1"/>
</dbReference>
<dbReference type="GO" id="GO:0046872">
    <property type="term" value="F:metal ion binding"/>
    <property type="evidence" value="ECO:0007669"/>
    <property type="project" value="UniProtKB-KW"/>
</dbReference>
<dbReference type="SUPFAM" id="SSF102114">
    <property type="entry name" value="Radical SAM enzymes"/>
    <property type="match status" value="1"/>
</dbReference>
<reference evidence="7 8" key="1">
    <citation type="submission" date="2019-11" db="EMBL/GenBank/DDBJ databases">
        <title>Comparative genomics of hydrocarbon-degrading Desulfosarcina strains.</title>
        <authorList>
            <person name="Watanabe M."/>
            <person name="Kojima H."/>
            <person name="Fukui M."/>
        </authorList>
    </citation>
    <scope>NUCLEOTIDE SEQUENCE [LARGE SCALE GENOMIC DNA]</scope>
    <source>
        <strain evidence="7 8">28bB2T</strain>
    </source>
</reference>
<evidence type="ECO:0000256" key="2">
    <source>
        <dbReference type="ARBA" id="ARBA00022691"/>
    </source>
</evidence>
<dbReference type="GO" id="GO:0051536">
    <property type="term" value="F:iron-sulfur cluster binding"/>
    <property type="evidence" value="ECO:0007669"/>
    <property type="project" value="UniProtKB-KW"/>
</dbReference>
<dbReference type="SFLD" id="SFLDS00029">
    <property type="entry name" value="Radical_SAM"/>
    <property type="match status" value="1"/>
</dbReference>
<dbReference type="InterPro" id="IPR007197">
    <property type="entry name" value="rSAM"/>
</dbReference>
<sequence length="117" mass="12860">MRVIEIHPTHRCNLKCLHCYSAGHSNSAEDLIPEDIEGFFREAAELGYNFVGVSGGEPLLWDGLYAFLHDVRELGFSTAITTNGTLIDESSVKQLRDHVGLVSVSVDGPPEQHAIKI</sequence>
<gene>
    <name evidence="7" type="ORF">DSCO28_28370</name>
</gene>
<dbReference type="RefSeq" id="WP_155310678.1">
    <property type="nucleotide sequence ID" value="NZ_AP021876.1"/>
</dbReference>
<keyword evidence="2" id="KW-0949">S-adenosyl-L-methionine</keyword>
<keyword evidence="3" id="KW-0479">Metal-binding</keyword>
<dbReference type="PANTHER" id="PTHR11228:SF7">
    <property type="entry name" value="PQQA PEPTIDE CYCLASE"/>
    <property type="match status" value="1"/>
</dbReference>
<dbReference type="PROSITE" id="PS51918">
    <property type="entry name" value="RADICAL_SAM"/>
    <property type="match status" value="1"/>
</dbReference>
<evidence type="ECO:0000256" key="3">
    <source>
        <dbReference type="ARBA" id="ARBA00022723"/>
    </source>
</evidence>
<dbReference type="SFLD" id="SFLDG01067">
    <property type="entry name" value="SPASM/twitch_domain_containing"/>
    <property type="match status" value="1"/>
</dbReference>
<dbReference type="Proteomes" id="UP000425960">
    <property type="component" value="Chromosome"/>
</dbReference>
<name>A0A5K7ZMJ6_9BACT</name>